<keyword evidence="1" id="KW-0378">Hydrolase</keyword>
<name>A0A5M4B0X1_9BACT</name>
<dbReference type="PANTHER" id="PTHR22901:SF0">
    <property type="entry name" value="SIALATE O-ACETYLESTERASE"/>
    <property type="match status" value="1"/>
</dbReference>
<keyword evidence="6" id="KW-1185">Reference proteome</keyword>
<dbReference type="AlphaFoldDB" id="A0A5M4B0X1"/>
<dbReference type="GO" id="GO:0005975">
    <property type="term" value="P:carbohydrate metabolic process"/>
    <property type="evidence" value="ECO:0007669"/>
    <property type="project" value="TreeGrafter"/>
</dbReference>
<dbReference type="EMBL" id="BLAX01000001">
    <property type="protein sequence ID" value="GET33810.1"/>
    <property type="molecule type" value="Genomic_DNA"/>
</dbReference>
<dbReference type="Gene3D" id="3.40.50.1110">
    <property type="entry name" value="SGNH hydrolase"/>
    <property type="match status" value="2"/>
</dbReference>
<protein>
    <submittedName>
        <fullName evidence="5">9-O-acetylesterase</fullName>
    </submittedName>
</protein>
<dbReference type="SUPFAM" id="SSF52266">
    <property type="entry name" value="SGNH hydrolase"/>
    <property type="match status" value="1"/>
</dbReference>
<comment type="caution">
    <text evidence="5">The sequence shown here is derived from an EMBL/GenBank/DDBJ whole genome shotgun (WGS) entry which is preliminary data.</text>
</comment>
<sequence length="647" mass="71814">MLVMLIAMSFSFQGKAQITMPRIFNCGMVLQQGMEIPVWGWASPHEKVSVSIDGNTVKTRAGNDGKWKLKLPEMNAGGPYSMTIKGKNTMVFENIMVGEVWVCSGQSNMEFPVDSINQSYRGVNNYQQEISDADNYPEIRLFTVPKKIAQTPQKDLEDGEWLECSSATVGDFSAVGYFFARDLYKKLGVPVGIICTSWGGTVAESWTSAETMANDSDFAPMLAALHKLDLKKYKESKEAEIKAKLGEFPVKDEGLVDGKALWAATSYDDSGWKSMQLPGLWESRGYESIDGVAWFRKTIEISPEDAGKPAKLNLQKIDDSDQTWVNGVPVGKTMNAYDKDRHYEIPEGVLKSGKNVITVRVEDTGGGGGIYGSANQLNLQIDGENIPLAGNWKFRFGKINANAISPGPNDYPTLLYNGMVNPIIPYGIKGVIWYQGESNADRPTQYQRIFPNLIKDWRMHWNEGDFPFLFVQLANYMAPQKQPGDSNWARLREAQTKALELPNTGMAVAIDVGEGGNIHPKDKQSVGYRLSLPALKIAYNKDLVYSGPMFDHMDIDKSRVFLTFDHVGDGLKVHDKYGYLKGFAVAGADKKFHWAKAVLVNSATVVVFSSDVKNPVAVRYGWADNPDDANLYNSADLPASPFRTDNW</sequence>
<evidence type="ECO:0000313" key="5">
    <source>
        <dbReference type="EMBL" id="GET33810.1"/>
    </source>
</evidence>
<reference evidence="5 6" key="1">
    <citation type="submission" date="2019-10" db="EMBL/GenBank/DDBJ databases">
        <title>Prolixibacter strains distinguished by the presence of nitrate reductase genes were adept at nitrate-dependent anaerobic corrosion of metallic iron and carbon steel.</title>
        <authorList>
            <person name="Iino T."/>
            <person name="Shono N."/>
            <person name="Ito K."/>
            <person name="Nakamura R."/>
            <person name="Sueoka K."/>
            <person name="Harayama S."/>
            <person name="Ohkuma M."/>
        </authorList>
    </citation>
    <scope>NUCLEOTIDE SEQUENCE [LARGE SCALE GENOMIC DNA]</scope>
    <source>
        <strain evidence="5 6">JCM 13498</strain>
    </source>
</reference>
<dbReference type="InterPro" id="IPR036514">
    <property type="entry name" value="SGNH_hydro_sf"/>
</dbReference>
<evidence type="ECO:0000256" key="1">
    <source>
        <dbReference type="ARBA" id="ARBA00022801"/>
    </source>
</evidence>
<feature type="domain" description="Beta-galactosidase jelly roll" evidence="4">
    <location>
        <begin position="268"/>
        <end position="365"/>
    </location>
</feature>
<dbReference type="GO" id="GO:0001681">
    <property type="term" value="F:sialate O-acetylesterase activity"/>
    <property type="evidence" value="ECO:0007669"/>
    <property type="project" value="InterPro"/>
</dbReference>
<keyword evidence="2" id="KW-0326">Glycosidase</keyword>
<dbReference type="GO" id="GO:0004553">
    <property type="term" value="F:hydrolase activity, hydrolyzing O-glycosyl compounds"/>
    <property type="evidence" value="ECO:0007669"/>
    <property type="project" value="UniProtKB-ARBA"/>
</dbReference>
<dbReference type="SUPFAM" id="SSF49785">
    <property type="entry name" value="Galactose-binding domain-like"/>
    <property type="match status" value="1"/>
</dbReference>
<dbReference type="Pfam" id="PF13364">
    <property type="entry name" value="BetaGal_ABD2"/>
    <property type="match status" value="1"/>
</dbReference>
<dbReference type="Proteomes" id="UP000391834">
    <property type="component" value="Unassembled WGS sequence"/>
</dbReference>
<dbReference type="PANTHER" id="PTHR22901">
    <property type="entry name" value="SIALATE O-ACETYLESTERASE"/>
    <property type="match status" value="1"/>
</dbReference>
<gene>
    <name evidence="5" type="ORF">PbJCM13498_26730</name>
</gene>
<evidence type="ECO:0000259" key="4">
    <source>
        <dbReference type="Pfam" id="PF13364"/>
    </source>
</evidence>
<dbReference type="InterPro" id="IPR005181">
    <property type="entry name" value="SASA"/>
</dbReference>
<organism evidence="5 6">
    <name type="scientific">Prolixibacter bellariivorans</name>
    <dbReference type="NCBI Taxonomy" id="314319"/>
    <lineage>
        <taxon>Bacteria</taxon>
        <taxon>Pseudomonadati</taxon>
        <taxon>Bacteroidota</taxon>
        <taxon>Bacteroidia</taxon>
        <taxon>Marinilabiliales</taxon>
        <taxon>Prolixibacteraceae</taxon>
        <taxon>Prolixibacter</taxon>
    </lineage>
</organism>
<dbReference type="InterPro" id="IPR039329">
    <property type="entry name" value="SIAE"/>
</dbReference>
<evidence type="ECO:0000256" key="2">
    <source>
        <dbReference type="ARBA" id="ARBA00023295"/>
    </source>
</evidence>
<accession>A0A5M4B0X1</accession>
<evidence type="ECO:0000259" key="3">
    <source>
        <dbReference type="Pfam" id="PF03629"/>
    </source>
</evidence>
<dbReference type="InterPro" id="IPR025300">
    <property type="entry name" value="BetaGal_jelly_roll_dom"/>
</dbReference>
<proteinExistence type="predicted"/>
<dbReference type="Pfam" id="PF03629">
    <property type="entry name" value="SASA"/>
    <property type="match status" value="1"/>
</dbReference>
<dbReference type="InterPro" id="IPR008979">
    <property type="entry name" value="Galactose-bd-like_sf"/>
</dbReference>
<feature type="domain" description="Sialate O-acetylesterase" evidence="3">
    <location>
        <begin position="427"/>
        <end position="521"/>
    </location>
</feature>
<evidence type="ECO:0000313" key="6">
    <source>
        <dbReference type="Proteomes" id="UP000391834"/>
    </source>
</evidence>